<dbReference type="AlphaFoldDB" id="A0A9X1F1J5"/>
<sequence length="145" mass="15954">MRESAHSASAAAWIKELQRPKQTNALSPIAARFVYSLRLIALHERAKEDPLPELVVRLGSVEVAAKALALAQAVSNIWPDPIHVSRFCCHFLSYDETAIGALLDSASQCDRTGFENAIAGLIRPDRMHRLWDKTLALIAAEARAL</sequence>
<keyword evidence="1" id="KW-0804">Transcription</keyword>
<reference evidence="1" key="1">
    <citation type="submission" date="2021-04" db="EMBL/GenBank/DDBJ databases">
        <authorList>
            <person name="Pira H."/>
            <person name="Risdian C."/>
            <person name="Wink J."/>
        </authorList>
    </citation>
    <scope>NUCLEOTIDE SEQUENCE</scope>
    <source>
        <strain evidence="1">WH158</strain>
    </source>
</reference>
<dbReference type="EMBL" id="JAGSPC010000001">
    <property type="protein sequence ID" value="MBV7258321.1"/>
    <property type="molecule type" value="Genomic_DNA"/>
</dbReference>
<gene>
    <name evidence="1" type="ORF">KCG46_01885</name>
</gene>
<name>A0A9X1F1J5_9SPHN</name>
<dbReference type="GO" id="GO:0000428">
    <property type="term" value="C:DNA-directed RNA polymerase complex"/>
    <property type="evidence" value="ECO:0007669"/>
    <property type="project" value="UniProtKB-KW"/>
</dbReference>
<dbReference type="RefSeq" id="WP_218403652.1">
    <property type="nucleotide sequence ID" value="NZ_JAGSPC010000001.1"/>
</dbReference>
<evidence type="ECO:0000313" key="2">
    <source>
        <dbReference type="Proteomes" id="UP001138681"/>
    </source>
</evidence>
<accession>A0A9X1F1J5</accession>
<keyword evidence="2" id="KW-1185">Reference proteome</keyword>
<evidence type="ECO:0000313" key="1">
    <source>
        <dbReference type="EMBL" id="MBV7258321.1"/>
    </source>
</evidence>
<organism evidence="1 2">
    <name type="scientific">Erythrobacter crassostreae</name>
    <dbReference type="NCBI Taxonomy" id="2828328"/>
    <lineage>
        <taxon>Bacteria</taxon>
        <taxon>Pseudomonadati</taxon>
        <taxon>Pseudomonadota</taxon>
        <taxon>Alphaproteobacteria</taxon>
        <taxon>Sphingomonadales</taxon>
        <taxon>Erythrobacteraceae</taxon>
        <taxon>Erythrobacter/Porphyrobacter group</taxon>
        <taxon>Erythrobacter</taxon>
    </lineage>
</organism>
<comment type="caution">
    <text evidence="1">The sequence shown here is derived from an EMBL/GenBank/DDBJ whole genome shotgun (WGS) entry which is preliminary data.</text>
</comment>
<protein>
    <submittedName>
        <fullName evidence="1">DNA-directed RNA polymerase subunit beta</fullName>
    </submittedName>
</protein>
<dbReference type="Proteomes" id="UP001138681">
    <property type="component" value="Unassembled WGS sequence"/>
</dbReference>
<proteinExistence type="predicted"/>
<keyword evidence="1" id="KW-0240">DNA-directed RNA polymerase</keyword>